<keyword evidence="1" id="KW-0812">Transmembrane</keyword>
<reference evidence="2 3" key="1">
    <citation type="journal article" date="2016" name="Genome Biol. Evol.">
        <title>Divergent and convergent evolution of fungal pathogenicity.</title>
        <authorList>
            <person name="Shang Y."/>
            <person name="Xiao G."/>
            <person name="Zheng P."/>
            <person name="Cen K."/>
            <person name="Zhan S."/>
            <person name="Wang C."/>
        </authorList>
    </citation>
    <scope>NUCLEOTIDE SEQUENCE [LARGE SCALE GENOMIC DNA]</scope>
    <source>
        <strain evidence="2 3">RCEF 264</strain>
    </source>
</reference>
<evidence type="ECO:0000256" key="1">
    <source>
        <dbReference type="SAM" id="Phobius"/>
    </source>
</evidence>
<sequence length="708" mass="76147">MVAITIGRWFDHSLPPVYDDTLTLSVVDGGYLISGLTLAVTLAGTSFWNILAFFMHGWRVRGDRSLLLDLQHQVSLQNTSGAVGAVGDAVKTALAWRGRMRSRTLVGRALALAFPALVVWGGFSAAGVFVSRVANKSYHSTVARVRPDNCGFFLADTANFQAVMALNTKVLNDTIQARTYMTTNYVNTSASQTTATTRPLFVQPALPYTTNTAAACPIPASERCSLGHDGAFSMVTAPLDSQHMLGINAKPADRVTVQISVTCSPFDHTGLASEVQAGNLTLAQYNFGPVVNASNSTYLFNELTVKTGVTYLLESVYSLAKDPKNTLWEPIPELNRDDADLSMFFLSQNSVGYLEPVFDPFFLANGTRKQPVNNTNFPHQFLYLANNYVNTLVCADQYTACNPTTNTCTAPAGMHDFVQQATTANTPGFNPVQWATVSRIVAALLNANTYRSVFGLGAGALFANNLLSGVVSPAVPDAQWRAEVLGWFATSLAKLQAYTVAYAANGPDLGPFVYVQSPFGAVTNTTFDAAVHRAWQNQCSNQLVQVAGDVQNFSFLGVMIIACVSAFLILLSMVLGPLVDAITGWGWVARSCCGRRRNEAITARQTDDKYHLLRMALGDPVAPGNAWELRTWQVPVLRQGAEEFQRPANLTTPGGLASFPKPVRMPALAAAAGAAGPNGSRTEHELPRQFVVVVNGGPSRQEPPATGP</sequence>
<keyword evidence="1" id="KW-1133">Transmembrane helix</keyword>
<proteinExistence type="predicted"/>
<accession>A0A167YP71</accession>
<protein>
    <submittedName>
        <fullName evidence="2">Uncharacterized protein</fullName>
    </submittedName>
</protein>
<gene>
    <name evidence="2" type="ORF">SPI_01112</name>
</gene>
<comment type="caution">
    <text evidence="2">The sequence shown here is derived from an EMBL/GenBank/DDBJ whole genome shotgun (WGS) entry which is preliminary data.</text>
</comment>
<organism evidence="2 3">
    <name type="scientific">Niveomyces insectorum RCEF 264</name>
    <dbReference type="NCBI Taxonomy" id="1081102"/>
    <lineage>
        <taxon>Eukaryota</taxon>
        <taxon>Fungi</taxon>
        <taxon>Dikarya</taxon>
        <taxon>Ascomycota</taxon>
        <taxon>Pezizomycotina</taxon>
        <taxon>Sordariomycetes</taxon>
        <taxon>Hypocreomycetidae</taxon>
        <taxon>Hypocreales</taxon>
        <taxon>Cordycipitaceae</taxon>
        <taxon>Niveomyces</taxon>
    </lineage>
</organism>
<evidence type="ECO:0000313" key="3">
    <source>
        <dbReference type="Proteomes" id="UP000076874"/>
    </source>
</evidence>
<dbReference type="OrthoDB" id="4866232at2759"/>
<dbReference type="AlphaFoldDB" id="A0A167YP71"/>
<name>A0A167YP71_9HYPO</name>
<feature type="transmembrane region" description="Helical" evidence="1">
    <location>
        <begin position="31"/>
        <end position="54"/>
    </location>
</feature>
<evidence type="ECO:0000313" key="2">
    <source>
        <dbReference type="EMBL" id="OAA66536.1"/>
    </source>
</evidence>
<keyword evidence="3" id="KW-1185">Reference proteome</keyword>
<feature type="transmembrane region" description="Helical" evidence="1">
    <location>
        <begin position="109"/>
        <end position="130"/>
    </location>
</feature>
<keyword evidence="1" id="KW-0472">Membrane</keyword>
<dbReference type="EMBL" id="AZHD01000002">
    <property type="protein sequence ID" value="OAA66536.1"/>
    <property type="molecule type" value="Genomic_DNA"/>
</dbReference>
<dbReference type="Proteomes" id="UP000076874">
    <property type="component" value="Unassembled WGS sequence"/>
</dbReference>